<keyword evidence="2" id="KW-0732">Signal</keyword>
<name>A0ABT6JRW3_9GAMM</name>
<dbReference type="CDD" id="cd15482">
    <property type="entry name" value="Sialidase_non-viral"/>
    <property type="match status" value="1"/>
</dbReference>
<dbReference type="GO" id="GO:0016798">
    <property type="term" value="F:hydrolase activity, acting on glycosyl bonds"/>
    <property type="evidence" value="ECO:0007669"/>
    <property type="project" value="UniProtKB-KW"/>
</dbReference>
<dbReference type="EMBL" id="JARXRO010000013">
    <property type="protein sequence ID" value="MDH5833339.1"/>
    <property type="molecule type" value="Genomic_DNA"/>
</dbReference>
<keyword evidence="4" id="KW-1185">Reference proteome</keyword>
<keyword evidence="3" id="KW-0326">Glycosidase</keyword>
<feature type="region of interest" description="Disordered" evidence="1">
    <location>
        <begin position="203"/>
        <end position="224"/>
    </location>
</feature>
<protein>
    <submittedName>
        <fullName evidence="3">Sialidase family protein</fullName>
        <ecNumber evidence="3">3.2.1.-</ecNumber>
    </submittedName>
</protein>
<keyword evidence="3" id="KW-0378">Hydrolase</keyword>
<reference evidence="3 4" key="1">
    <citation type="submission" date="2023-04" db="EMBL/GenBank/DDBJ databases">
        <title>Luteimonas sp. M1R5S59.</title>
        <authorList>
            <person name="Sun J.-Q."/>
        </authorList>
    </citation>
    <scope>NUCLEOTIDE SEQUENCE [LARGE SCALE GENOMIC DNA]</scope>
    <source>
        <strain evidence="3 4">M1R5S59</strain>
    </source>
</reference>
<dbReference type="RefSeq" id="WP_280577568.1">
    <property type="nucleotide sequence ID" value="NZ_JARXRO010000013.1"/>
</dbReference>
<comment type="caution">
    <text evidence="3">The sequence shown here is derived from an EMBL/GenBank/DDBJ whole genome shotgun (WGS) entry which is preliminary data.</text>
</comment>
<accession>A0ABT6JRW3</accession>
<feature type="signal peptide" evidence="2">
    <location>
        <begin position="1"/>
        <end position="19"/>
    </location>
</feature>
<proteinExistence type="predicted"/>
<dbReference type="Proteomes" id="UP001156873">
    <property type="component" value="Unassembled WGS sequence"/>
</dbReference>
<dbReference type="PROSITE" id="PS51257">
    <property type="entry name" value="PROKAR_LIPOPROTEIN"/>
    <property type="match status" value="1"/>
</dbReference>
<evidence type="ECO:0000256" key="1">
    <source>
        <dbReference type="SAM" id="MobiDB-lite"/>
    </source>
</evidence>
<feature type="chain" id="PRO_5046862820" evidence="2">
    <location>
        <begin position="20"/>
        <end position="448"/>
    </location>
</feature>
<evidence type="ECO:0000256" key="2">
    <source>
        <dbReference type="SAM" id="SignalP"/>
    </source>
</evidence>
<dbReference type="InterPro" id="IPR036278">
    <property type="entry name" value="Sialidase_sf"/>
</dbReference>
<sequence length="448" mass="47010">MNRATSLPRSLRATGLALALAIAGCGGGDAPPTSPAAATDLAAPSRIEPWTLPPTLPGSASPSLAATPDGKLLLGWINSQKGRRHIFQFSTFAPDWGRWMHAMTTVAVGNSLFVNWADVPHLAATPDGALWAHWLQKSGEAPYAYDVVLTRSRDGGANWAPPVLAHDDGTRTEHGFVSLWPQGADALGVAWLDGRQTAAAVQGQDGHDHERDAGQGHGGGHAGEGAMTLRAAVFDAQLQPRAQAEIDAQVCDCCQTAVALTARGPLLVYRGRREGEIRDIQATRFDGSAWSTPQPVHDDGWMMPACPVNGPDVAADGEAVVVAWYTAAGGAPEVRIAASADAGGRFAAPVTLDRGEAVLGRVAVALDARQAWILWQREEAGRQSLWLSRRSPDLAIEHERIEIAAPRGEGRATGFPQLAVVGGVAHVVWTDVVAGAPNLVGVRVVPAG</sequence>
<dbReference type="EC" id="3.2.1.-" evidence="3"/>
<gene>
    <name evidence="3" type="ORF">QFW81_05285</name>
</gene>
<evidence type="ECO:0000313" key="4">
    <source>
        <dbReference type="Proteomes" id="UP001156873"/>
    </source>
</evidence>
<dbReference type="SUPFAM" id="SSF50939">
    <property type="entry name" value="Sialidases"/>
    <property type="match status" value="1"/>
</dbReference>
<organism evidence="3 4">
    <name type="scientific">Luteimonas kalidii</name>
    <dbReference type="NCBI Taxonomy" id="3042025"/>
    <lineage>
        <taxon>Bacteria</taxon>
        <taxon>Pseudomonadati</taxon>
        <taxon>Pseudomonadota</taxon>
        <taxon>Gammaproteobacteria</taxon>
        <taxon>Lysobacterales</taxon>
        <taxon>Lysobacteraceae</taxon>
        <taxon>Luteimonas</taxon>
    </lineage>
</organism>
<feature type="compositionally biased region" description="Basic and acidic residues" evidence="1">
    <location>
        <begin position="205"/>
        <end position="214"/>
    </location>
</feature>
<evidence type="ECO:0000313" key="3">
    <source>
        <dbReference type="EMBL" id="MDH5833339.1"/>
    </source>
</evidence>